<evidence type="ECO:0000256" key="1">
    <source>
        <dbReference type="SAM" id="SignalP"/>
    </source>
</evidence>
<feature type="signal peptide" evidence="1">
    <location>
        <begin position="1"/>
        <end position="21"/>
    </location>
</feature>
<dbReference type="RefSeq" id="WP_011915344.1">
    <property type="nucleotide sequence ID" value="NC_009436.1"/>
</dbReference>
<protein>
    <recommendedName>
        <fullName evidence="4">Fimbrial protein</fullName>
    </recommendedName>
</protein>
<accession>A0A9J9GDW1</accession>
<evidence type="ECO:0000313" key="2">
    <source>
        <dbReference type="EMBL" id="ABP58766.1"/>
    </source>
</evidence>
<dbReference type="InterPro" id="IPR036937">
    <property type="entry name" value="Adhesion_dom_fimbrial_sf"/>
</dbReference>
<organism evidence="2 3">
    <name type="scientific">Enterobacter sp. (strain 638)</name>
    <dbReference type="NCBI Taxonomy" id="399742"/>
    <lineage>
        <taxon>Bacteria</taxon>
        <taxon>Pseudomonadati</taxon>
        <taxon>Pseudomonadota</taxon>
        <taxon>Gammaproteobacteria</taxon>
        <taxon>Enterobacterales</taxon>
        <taxon>Enterobacteriaceae</taxon>
        <taxon>Enterobacter</taxon>
    </lineage>
</organism>
<dbReference type="GO" id="GO:0007155">
    <property type="term" value="P:cell adhesion"/>
    <property type="evidence" value="ECO:0007669"/>
    <property type="project" value="InterPro"/>
</dbReference>
<dbReference type="KEGG" id="ent:Ent638_0076"/>
<evidence type="ECO:0008006" key="4">
    <source>
        <dbReference type="Google" id="ProtNLM"/>
    </source>
</evidence>
<dbReference type="Proteomes" id="UP000000230">
    <property type="component" value="Chromosome"/>
</dbReference>
<sequence length="176" mass="18336">MKKTFIAFTFSSLFMACAVQATDHSAGVEINGMIAKGYSGCTVTVGSSYMQIDGDIESLPTQGESATKPTNLAYSVIPTTGEVNYCFGKVALQLRGVVDTADGTTLANTLTGEGAAKGVGIALFNPKTNEPYDVNNTQLEATSDGGAIGLQMVKLNGQTPVEGDLKTVLTIDIVRL</sequence>
<dbReference type="PROSITE" id="PS51257">
    <property type="entry name" value="PROKAR_LIPOPROTEIN"/>
    <property type="match status" value="1"/>
</dbReference>
<keyword evidence="3" id="KW-1185">Reference proteome</keyword>
<dbReference type="OrthoDB" id="6466381at2"/>
<evidence type="ECO:0000313" key="3">
    <source>
        <dbReference type="Proteomes" id="UP000000230"/>
    </source>
</evidence>
<gene>
    <name evidence="2" type="ordered locus">Ent638_0076</name>
</gene>
<dbReference type="EMBL" id="CP000653">
    <property type="protein sequence ID" value="ABP58766.1"/>
    <property type="molecule type" value="Genomic_DNA"/>
</dbReference>
<dbReference type="GO" id="GO:0009289">
    <property type="term" value="C:pilus"/>
    <property type="evidence" value="ECO:0007669"/>
    <property type="project" value="InterPro"/>
</dbReference>
<dbReference type="AlphaFoldDB" id="A0A9J9GDW1"/>
<dbReference type="SUPFAM" id="SSF49401">
    <property type="entry name" value="Bacterial adhesins"/>
    <property type="match status" value="1"/>
</dbReference>
<reference evidence="3" key="1">
    <citation type="journal article" date="2010" name="PLoS Genet.">
        <title>Genome sequence of the plant growth promoting endophytic bacterium Enterobacter sp. 638.</title>
        <authorList>
            <person name="Taghavi S."/>
            <person name="van der Lelie D."/>
            <person name="Hoffman A."/>
            <person name="Zhang Y.B."/>
            <person name="Walla M.D."/>
            <person name="Vangronsveld J."/>
            <person name="Newman L."/>
            <person name="Monchy S."/>
        </authorList>
    </citation>
    <scope>NUCLEOTIDE SEQUENCE [LARGE SCALE GENOMIC DNA]</scope>
    <source>
        <strain evidence="3">638</strain>
    </source>
</reference>
<proteinExistence type="predicted"/>
<name>A0A9J9GDW1_ENT38</name>
<feature type="chain" id="PRO_5039941884" description="Fimbrial protein" evidence="1">
    <location>
        <begin position="22"/>
        <end position="176"/>
    </location>
</feature>
<dbReference type="InterPro" id="IPR008966">
    <property type="entry name" value="Adhesion_dom_sf"/>
</dbReference>
<keyword evidence="1" id="KW-0732">Signal</keyword>
<dbReference type="Gene3D" id="2.60.40.1090">
    <property type="entry name" value="Fimbrial-type adhesion domain"/>
    <property type="match status" value="1"/>
</dbReference>